<dbReference type="AlphaFoldDB" id="A0A0D1WKS7"/>
<dbReference type="Proteomes" id="UP000037269">
    <property type="component" value="Unassembled WGS sequence"/>
</dbReference>
<evidence type="ECO:0000313" key="2">
    <source>
        <dbReference type="EMBL" id="SDJ81167.1"/>
    </source>
</evidence>
<dbReference type="EMBL" id="FNED01000029">
    <property type="protein sequence ID" value="SDJ81167.1"/>
    <property type="molecule type" value="Genomic_DNA"/>
</dbReference>
<proteinExistence type="predicted"/>
<dbReference type="GeneID" id="42309371"/>
<dbReference type="STRING" id="47500.AF333_30035"/>
<gene>
    <name evidence="1" type="ORF">AF333_30035</name>
    <name evidence="2" type="ORF">SAMN04487909_12914</name>
</gene>
<dbReference type="EMBL" id="LGUG01000013">
    <property type="protein sequence ID" value="KON84192.1"/>
    <property type="molecule type" value="Genomic_DNA"/>
</dbReference>
<organism evidence="1 3">
    <name type="scientific">Aneurinibacillus migulanus</name>
    <name type="common">Bacillus migulanus</name>
    <dbReference type="NCBI Taxonomy" id="47500"/>
    <lineage>
        <taxon>Bacteria</taxon>
        <taxon>Bacillati</taxon>
        <taxon>Bacillota</taxon>
        <taxon>Bacilli</taxon>
        <taxon>Bacillales</taxon>
        <taxon>Paenibacillaceae</taxon>
        <taxon>Aneurinibacillus group</taxon>
        <taxon>Aneurinibacillus</taxon>
    </lineage>
</organism>
<sequence length="122" mass="13522">MATSTAIASLETLVAIHRSNNPDEIYAQLISNFKRVPHFDWIGVYIKHGENMVRKAASSETPSVSPARLSIIQIPIREKKEVLGKITVMMKPSQLIDESDYLALMKTGEELGKKLALLDNSA</sequence>
<dbReference type="OrthoDB" id="2678684at2"/>
<evidence type="ECO:0000313" key="4">
    <source>
        <dbReference type="Proteomes" id="UP000182836"/>
    </source>
</evidence>
<dbReference type="RefSeq" id="WP_043063601.1">
    <property type="nucleotide sequence ID" value="NZ_BJOA01000086.1"/>
</dbReference>
<reference evidence="1 3" key="1">
    <citation type="submission" date="2015-07" db="EMBL/GenBank/DDBJ databases">
        <title>Fjat-14205 dsm 2895.</title>
        <authorList>
            <person name="Liu B."/>
            <person name="Wang J."/>
            <person name="Zhu Y."/>
            <person name="Liu G."/>
            <person name="Chen Q."/>
            <person name="Chen Z."/>
            <person name="Lan J."/>
            <person name="Che J."/>
            <person name="Ge C."/>
            <person name="Shi H."/>
            <person name="Pan Z."/>
            <person name="Liu X."/>
        </authorList>
    </citation>
    <scope>NUCLEOTIDE SEQUENCE [LARGE SCALE GENOMIC DNA]</scope>
    <source>
        <strain evidence="1 3">DSM 2895</strain>
    </source>
</reference>
<evidence type="ECO:0000313" key="1">
    <source>
        <dbReference type="EMBL" id="KON84192.1"/>
    </source>
</evidence>
<keyword evidence="3" id="KW-1185">Reference proteome</keyword>
<evidence type="ECO:0000313" key="3">
    <source>
        <dbReference type="Proteomes" id="UP000037269"/>
    </source>
</evidence>
<reference evidence="2 4" key="2">
    <citation type="submission" date="2016-10" db="EMBL/GenBank/DDBJ databases">
        <authorList>
            <person name="de Groot N.N."/>
        </authorList>
    </citation>
    <scope>NUCLEOTIDE SEQUENCE [LARGE SCALE GENOMIC DNA]</scope>
    <source>
        <strain evidence="2 4">DSM 2895</strain>
    </source>
</reference>
<dbReference type="Proteomes" id="UP000182836">
    <property type="component" value="Unassembled WGS sequence"/>
</dbReference>
<accession>A0A0D1WKS7</accession>
<evidence type="ECO:0008006" key="5">
    <source>
        <dbReference type="Google" id="ProtNLM"/>
    </source>
</evidence>
<protein>
    <recommendedName>
        <fullName evidence="5">GAF domain-containing protein</fullName>
    </recommendedName>
</protein>
<name>A0A0D1WKS7_ANEMI</name>
<dbReference type="PATRIC" id="fig|47500.12.peg.244"/>